<sequence length="139" mass="16302">MYPENLTVCMTPEEKEVLLLLEYAIFRYHGFDDNERERLENDAAAMHAQAQLEKVYAFVDDILQKTNQSEVAVFEATLRRIKEVFAQLPEERRLEYVIQVWNANKAKGYVTEIEAIAMLKVAKELGVQRGFVEYVRQKR</sequence>
<dbReference type="RefSeq" id="WP_166917889.1">
    <property type="nucleotide sequence ID" value="NZ_JAASRN010000001.1"/>
</dbReference>
<proteinExistence type="predicted"/>
<dbReference type="Proteomes" id="UP000537126">
    <property type="component" value="Unassembled WGS sequence"/>
</dbReference>
<gene>
    <name evidence="1" type="ORF">FHS56_000051</name>
</gene>
<evidence type="ECO:0000313" key="1">
    <source>
        <dbReference type="EMBL" id="NIK72565.1"/>
    </source>
</evidence>
<name>A0A846MM91_9BACT</name>
<dbReference type="SUPFAM" id="SSF158682">
    <property type="entry name" value="TerB-like"/>
    <property type="match status" value="1"/>
</dbReference>
<reference evidence="1 2" key="1">
    <citation type="submission" date="2020-03" db="EMBL/GenBank/DDBJ databases">
        <title>Genomic Encyclopedia of Type Strains, Phase IV (KMG-IV): sequencing the most valuable type-strain genomes for metagenomic binning, comparative biology and taxonomic classification.</title>
        <authorList>
            <person name="Goeker M."/>
        </authorList>
    </citation>
    <scope>NUCLEOTIDE SEQUENCE [LARGE SCALE GENOMIC DNA]</scope>
    <source>
        <strain evidence="1 2">DSM 5718</strain>
    </source>
</reference>
<organism evidence="1 2">
    <name type="scientific">Thermonema lapsum</name>
    <dbReference type="NCBI Taxonomy" id="28195"/>
    <lineage>
        <taxon>Bacteria</taxon>
        <taxon>Pseudomonadati</taxon>
        <taxon>Bacteroidota</taxon>
        <taxon>Cytophagia</taxon>
        <taxon>Cytophagales</taxon>
        <taxon>Thermonemataceae</taxon>
        <taxon>Thermonema</taxon>
    </lineage>
</organism>
<comment type="caution">
    <text evidence="1">The sequence shown here is derived from an EMBL/GenBank/DDBJ whole genome shotgun (WGS) entry which is preliminary data.</text>
</comment>
<dbReference type="InterPro" id="IPR029024">
    <property type="entry name" value="TerB-like"/>
</dbReference>
<accession>A0A846MM91</accession>
<evidence type="ECO:0000313" key="2">
    <source>
        <dbReference type="Proteomes" id="UP000537126"/>
    </source>
</evidence>
<dbReference type="AlphaFoldDB" id="A0A846MM91"/>
<dbReference type="EMBL" id="JAASRN010000001">
    <property type="protein sequence ID" value="NIK72565.1"/>
    <property type="molecule type" value="Genomic_DNA"/>
</dbReference>
<protein>
    <submittedName>
        <fullName evidence="1">Putative tellurite resistance protein B-like protein</fullName>
    </submittedName>
</protein>
<keyword evidence="2" id="KW-1185">Reference proteome</keyword>